<dbReference type="EMBL" id="JAHHZF010000016">
    <property type="protein sequence ID" value="MBT9292946.1"/>
    <property type="molecule type" value="Genomic_DNA"/>
</dbReference>
<evidence type="ECO:0000313" key="3">
    <source>
        <dbReference type="Proteomes" id="UP000766595"/>
    </source>
</evidence>
<feature type="domain" description="N-acetyltransferase" evidence="1">
    <location>
        <begin position="122"/>
        <end position="258"/>
    </location>
</feature>
<gene>
    <name evidence="2" type="ORF">KL771_26020</name>
</gene>
<dbReference type="Pfam" id="PF00583">
    <property type="entry name" value="Acetyltransf_1"/>
    <property type="match status" value="1"/>
</dbReference>
<dbReference type="GO" id="GO:0016747">
    <property type="term" value="F:acyltransferase activity, transferring groups other than amino-acyl groups"/>
    <property type="evidence" value="ECO:0007669"/>
    <property type="project" value="InterPro"/>
</dbReference>
<feature type="domain" description="N-acetyltransferase" evidence="1">
    <location>
        <begin position="1"/>
        <end position="119"/>
    </location>
</feature>
<reference evidence="2 3" key="1">
    <citation type="submission" date="2021-06" db="EMBL/GenBank/DDBJ databases">
        <authorList>
            <person name="Grouzdev D.S."/>
            <person name="Koziaeva V."/>
        </authorList>
    </citation>
    <scope>NUCLEOTIDE SEQUENCE [LARGE SCALE GENOMIC DNA]</scope>
    <source>
        <strain evidence="2 3">22</strain>
    </source>
</reference>
<dbReference type="InterPro" id="IPR000182">
    <property type="entry name" value="GNAT_dom"/>
</dbReference>
<dbReference type="Gene3D" id="3.40.630.90">
    <property type="match status" value="1"/>
</dbReference>
<dbReference type="Proteomes" id="UP000766595">
    <property type="component" value="Unassembled WGS sequence"/>
</dbReference>
<dbReference type="AlphaFoldDB" id="A0A947DAD2"/>
<dbReference type="InterPro" id="IPR016181">
    <property type="entry name" value="Acyl_CoA_acyltransferase"/>
</dbReference>
<keyword evidence="2" id="KW-0808">Transferase</keyword>
<sequence>MAEWAAAEGWNPGLGDAAPFLAADPGGFLLARLDGEPVACISVVTYGPAYGFLGFYICRPEFRGRGFGWATWTAGMARLGDRTVGLDGVVAQQANYAKSGFVLAHRSIRHAGIVAAPAPADPRIRAPGPDDRAALVAYDRAAFGFDRPGFLAAWTDGSAGRVTRHLVEDGRLAGYGTIRPCRTGYKIGPLFADDAAGAEALFLALAAEADGATIALDTPAPNAAAVALAERHGLVPVFETARMYRGADPGLPLSRIFGITTFELG</sequence>
<dbReference type="InterPro" id="IPR052729">
    <property type="entry name" value="Acyl/Acetyltrans_Enzymes"/>
</dbReference>
<dbReference type="CDD" id="cd04301">
    <property type="entry name" value="NAT_SF"/>
    <property type="match status" value="1"/>
</dbReference>
<evidence type="ECO:0000259" key="1">
    <source>
        <dbReference type="PROSITE" id="PS51186"/>
    </source>
</evidence>
<accession>A0A947DAD2</accession>
<dbReference type="PANTHER" id="PTHR47237:SF1">
    <property type="entry name" value="SLL0310 PROTEIN"/>
    <property type="match status" value="1"/>
</dbReference>
<dbReference type="SUPFAM" id="SSF55729">
    <property type="entry name" value="Acyl-CoA N-acyltransferases (Nat)"/>
    <property type="match status" value="1"/>
</dbReference>
<dbReference type="InterPro" id="IPR041496">
    <property type="entry name" value="YitH/HolE_GNAT"/>
</dbReference>
<comment type="caution">
    <text evidence="2">The sequence shown here is derived from an EMBL/GenBank/DDBJ whole genome shotgun (WGS) entry which is preliminary data.</text>
</comment>
<dbReference type="Pfam" id="PF18014">
    <property type="entry name" value="Acetyltransf_18"/>
    <property type="match status" value="1"/>
</dbReference>
<dbReference type="Gene3D" id="3.40.630.30">
    <property type="match status" value="1"/>
</dbReference>
<proteinExistence type="predicted"/>
<evidence type="ECO:0000313" key="2">
    <source>
        <dbReference type="EMBL" id="MBT9292946.1"/>
    </source>
</evidence>
<protein>
    <submittedName>
        <fullName evidence="2">GNAT family N-acetyltransferase</fullName>
        <ecNumber evidence="2">2.3.1.-</ecNumber>
    </submittedName>
</protein>
<dbReference type="EC" id="2.3.1.-" evidence="2"/>
<name>A0A947DAD2_9HYPH</name>
<keyword evidence="3" id="KW-1185">Reference proteome</keyword>
<dbReference type="PROSITE" id="PS51186">
    <property type="entry name" value="GNAT"/>
    <property type="match status" value="2"/>
</dbReference>
<keyword evidence="2" id="KW-0012">Acyltransferase</keyword>
<dbReference type="PANTHER" id="PTHR47237">
    <property type="entry name" value="SLL0310 PROTEIN"/>
    <property type="match status" value="1"/>
</dbReference>
<organism evidence="2 3">
    <name type="scientific">Prosthecodimorpha staleyi</name>
    <dbReference type="NCBI Taxonomy" id="2840188"/>
    <lineage>
        <taxon>Bacteria</taxon>
        <taxon>Pseudomonadati</taxon>
        <taxon>Pseudomonadota</taxon>
        <taxon>Alphaproteobacteria</taxon>
        <taxon>Hyphomicrobiales</taxon>
        <taxon>Ancalomicrobiaceae</taxon>
        <taxon>Prosthecodimorpha</taxon>
    </lineage>
</organism>